<dbReference type="KEGG" id="cyn:Cyan7425_2806"/>
<dbReference type="EMBL" id="CP001344">
    <property type="protein sequence ID" value="ACL45152.1"/>
    <property type="molecule type" value="Genomic_DNA"/>
</dbReference>
<protein>
    <submittedName>
        <fullName evidence="1">Uncharacterized protein</fullName>
    </submittedName>
</protein>
<evidence type="ECO:0000313" key="1">
    <source>
        <dbReference type="EMBL" id="ACL45152.1"/>
    </source>
</evidence>
<dbReference type="HOGENOM" id="CLU_3355726_0_0_3"/>
<dbReference type="AlphaFoldDB" id="B8HKG1"/>
<proteinExistence type="predicted"/>
<gene>
    <name evidence="1" type="ordered locus">Cyan7425_2806</name>
</gene>
<reference evidence="1" key="1">
    <citation type="submission" date="2009-01" db="EMBL/GenBank/DDBJ databases">
        <title>Complete sequence of chromosome Cyanothece sp. PCC 7425.</title>
        <authorList>
            <consortium name="US DOE Joint Genome Institute"/>
            <person name="Lucas S."/>
            <person name="Copeland A."/>
            <person name="Lapidus A."/>
            <person name="Glavina del Rio T."/>
            <person name="Dalin E."/>
            <person name="Tice H."/>
            <person name="Bruce D."/>
            <person name="Goodwin L."/>
            <person name="Pitluck S."/>
            <person name="Sims D."/>
            <person name="Meineke L."/>
            <person name="Brettin T."/>
            <person name="Detter J.C."/>
            <person name="Han C."/>
            <person name="Larimer F."/>
            <person name="Land M."/>
            <person name="Hauser L."/>
            <person name="Kyrpides N."/>
            <person name="Ovchinnikova G."/>
            <person name="Liberton M."/>
            <person name="Stoeckel J."/>
            <person name="Banerjee A."/>
            <person name="Singh A."/>
            <person name="Page L."/>
            <person name="Sato H."/>
            <person name="Zhao L."/>
            <person name="Sherman L."/>
            <person name="Pakrasi H."/>
            <person name="Richardson P."/>
        </authorList>
    </citation>
    <scope>NUCLEOTIDE SEQUENCE</scope>
    <source>
        <strain evidence="1">PCC 7425</strain>
    </source>
</reference>
<sequence length="36" mass="4099">MNFGVKLKDLTSIEFRPLKTKLAEAAMHHLVFILVS</sequence>
<name>B8HKG1_CYAP4</name>
<organism evidence="1">
    <name type="scientific">Cyanothece sp. (strain PCC 7425 / ATCC 29141)</name>
    <dbReference type="NCBI Taxonomy" id="395961"/>
    <lineage>
        <taxon>Bacteria</taxon>
        <taxon>Bacillati</taxon>
        <taxon>Cyanobacteriota</taxon>
        <taxon>Cyanophyceae</taxon>
        <taxon>Gomontiellales</taxon>
        <taxon>Cyanothecaceae</taxon>
        <taxon>Cyanothece</taxon>
    </lineage>
</organism>
<accession>B8HKG1</accession>